<comment type="caution">
    <text evidence="1">The sequence shown here is derived from an EMBL/GenBank/DDBJ whole genome shotgun (WGS) entry which is preliminary data.</text>
</comment>
<keyword evidence="2" id="KW-1185">Reference proteome</keyword>
<dbReference type="AlphaFoldDB" id="A0AAN9ST78"/>
<proteinExistence type="predicted"/>
<dbReference type="Gene3D" id="3.50.50.60">
    <property type="entry name" value="FAD/NAD(P)-binding domain"/>
    <property type="match status" value="2"/>
</dbReference>
<organism evidence="1 2">
    <name type="scientific">Psophocarpus tetragonolobus</name>
    <name type="common">Winged bean</name>
    <name type="synonym">Dolichos tetragonolobus</name>
    <dbReference type="NCBI Taxonomy" id="3891"/>
    <lineage>
        <taxon>Eukaryota</taxon>
        <taxon>Viridiplantae</taxon>
        <taxon>Streptophyta</taxon>
        <taxon>Embryophyta</taxon>
        <taxon>Tracheophyta</taxon>
        <taxon>Spermatophyta</taxon>
        <taxon>Magnoliopsida</taxon>
        <taxon>eudicotyledons</taxon>
        <taxon>Gunneridae</taxon>
        <taxon>Pentapetalae</taxon>
        <taxon>rosids</taxon>
        <taxon>fabids</taxon>
        <taxon>Fabales</taxon>
        <taxon>Fabaceae</taxon>
        <taxon>Papilionoideae</taxon>
        <taxon>50 kb inversion clade</taxon>
        <taxon>NPAAA clade</taxon>
        <taxon>indigoferoid/millettioid clade</taxon>
        <taxon>Phaseoleae</taxon>
        <taxon>Psophocarpus</taxon>
    </lineage>
</organism>
<reference evidence="1 2" key="1">
    <citation type="submission" date="2024-01" db="EMBL/GenBank/DDBJ databases">
        <title>The genomes of 5 underutilized Papilionoideae crops provide insights into root nodulation and disease resistanc.</title>
        <authorList>
            <person name="Jiang F."/>
        </authorList>
    </citation>
    <scope>NUCLEOTIDE SEQUENCE [LARGE SCALE GENOMIC DNA]</scope>
    <source>
        <strain evidence="1">DUOXIRENSHENG_FW03</strain>
        <tissue evidence="1">Leaves</tissue>
    </source>
</reference>
<evidence type="ECO:0000313" key="2">
    <source>
        <dbReference type="Proteomes" id="UP001386955"/>
    </source>
</evidence>
<gene>
    <name evidence="1" type="ORF">VNO78_05018</name>
</gene>
<sequence length="162" mass="18228">MSLPSCKCWKRNSASQSKTLEKDKVPFEERKECALKARVKLGPQVDAVLIATGRAPFTQVLGSKNNDVATQRGFVPVDERMRAIDANGKLEYSRIYIGVERIPKEFPFLIPVYAAKSVSGLFQMLSKKFDRLSLRCLNHESESQAAGPCCTTEHVRQFSHHE</sequence>
<dbReference type="Proteomes" id="UP001386955">
    <property type="component" value="Unassembled WGS sequence"/>
</dbReference>
<name>A0AAN9ST78_PSOTE</name>
<evidence type="ECO:0000313" key="1">
    <source>
        <dbReference type="EMBL" id="KAK7404264.1"/>
    </source>
</evidence>
<dbReference type="EMBL" id="JAYMYS010000002">
    <property type="protein sequence ID" value="KAK7404264.1"/>
    <property type="molecule type" value="Genomic_DNA"/>
</dbReference>
<accession>A0AAN9ST78</accession>
<dbReference type="InterPro" id="IPR036188">
    <property type="entry name" value="FAD/NAD-bd_sf"/>
</dbReference>
<protein>
    <submittedName>
        <fullName evidence="1">Uncharacterized protein</fullName>
    </submittedName>
</protein>